<dbReference type="GO" id="GO:0004604">
    <property type="term" value="F:phosphoadenylyl-sulfate reductase (thioredoxin) activity"/>
    <property type="evidence" value="ECO:0007669"/>
    <property type="project" value="UniProtKB-UniRule"/>
</dbReference>
<dbReference type="EC" id="1.8.4.10" evidence="9 14"/>
<evidence type="ECO:0000256" key="6">
    <source>
        <dbReference type="ARBA" id="ARBA00023014"/>
    </source>
</evidence>
<evidence type="ECO:0000256" key="3">
    <source>
        <dbReference type="ARBA" id="ARBA00022723"/>
    </source>
</evidence>
<dbReference type="NCBIfam" id="TIGR02055">
    <property type="entry name" value="APS_reductase"/>
    <property type="match status" value="1"/>
</dbReference>
<keyword evidence="6 14" id="KW-0411">Iron-sulfur</keyword>
<dbReference type="InterPro" id="IPR014729">
    <property type="entry name" value="Rossmann-like_a/b/a_fold"/>
</dbReference>
<dbReference type="AlphaFoldDB" id="A0A833H235"/>
<evidence type="ECO:0000256" key="9">
    <source>
        <dbReference type="ARBA" id="ARBA00024386"/>
    </source>
</evidence>
<dbReference type="GO" id="GO:0019344">
    <property type="term" value="P:cysteine biosynthetic process"/>
    <property type="evidence" value="ECO:0007669"/>
    <property type="project" value="InterPro"/>
</dbReference>
<evidence type="ECO:0000256" key="11">
    <source>
        <dbReference type="ARBA" id="ARBA00030894"/>
    </source>
</evidence>
<dbReference type="Pfam" id="PF01507">
    <property type="entry name" value="PAPS_reduct"/>
    <property type="match status" value="1"/>
</dbReference>
<dbReference type="Gene3D" id="3.40.50.620">
    <property type="entry name" value="HUPs"/>
    <property type="match status" value="1"/>
</dbReference>
<dbReference type="Proteomes" id="UP000460298">
    <property type="component" value="Unassembled WGS sequence"/>
</dbReference>
<name>A0A833H235_9LEPT</name>
<dbReference type="PIRSF" id="PIRSF000857">
    <property type="entry name" value="PAPS_reductase"/>
    <property type="match status" value="1"/>
</dbReference>
<dbReference type="InterPro" id="IPR011798">
    <property type="entry name" value="APS_reductase"/>
</dbReference>
<feature type="binding site" evidence="14">
    <location>
        <position position="125"/>
    </location>
    <ligand>
        <name>[4Fe-4S] cluster</name>
        <dbReference type="ChEBI" id="CHEBI:49883"/>
    </ligand>
</feature>
<dbReference type="PANTHER" id="PTHR46482">
    <property type="entry name" value="5'-ADENYLYLSULFATE REDUCTASE 3, CHLOROPLASTIC"/>
    <property type="match status" value="1"/>
</dbReference>
<evidence type="ECO:0000256" key="7">
    <source>
        <dbReference type="ARBA" id="ARBA00024298"/>
    </source>
</evidence>
<evidence type="ECO:0000256" key="13">
    <source>
        <dbReference type="ARBA" id="ARBA00048441"/>
    </source>
</evidence>
<evidence type="ECO:0000256" key="10">
    <source>
        <dbReference type="ARBA" id="ARBA00029514"/>
    </source>
</evidence>
<organism evidence="16 17">
    <name type="scientific">Leptonema illini</name>
    <dbReference type="NCBI Taxonomy" id="183"/>
    <lineage>
        <taxon>Bacteria</taxon>
        <taxon>Pseudomonadati</taxon>
        <taxon>Spirochaetota</taxon>
        <taxon>Spirochaetia</taxon>
        <taxon>Leptospirales</taxon>
        <taxon>Leptospiraceae</taxon>
        <taxon>Leptonema</taxon>
    </lineage>
</organism>
<accession>A0A833H235</accession>
<comment type="similarity">
    <text evidence="1 14">Belongs to the PAPS reductase family. CysH subfamily.</text>
</comment>
<reference evidence="16 17" key="1">
    <citation type="submission" date="2019-10" db="EMBL/GenBank/DDBJ databases">
        <title>Extracellular Electron Transfer in a Candidatus Methanoperedens spp. Enrichment Culture.</title>
        <authorList>
            <person name="Berger S."/>
            <person name="Rangel Shaw D."/>
            <person name="Berben T."/>
            <person name="In 'T Zandt M."/>
            <person name="Frank J."/>
            <person name="Reimann J."/>
            <person name="Jetten M.S.M."/>
            <person name="Welte C.U."/>
        </authorList>
    </citation>
    <scope>NUCLEOTIDE SEQUENCE [LARGE SCALE GENOMIC DNA]</scope>
    <source>
        <strain evidence="16">SB12</strain>
    </source>
</reference>
<protein>
    <recommendedName>
        <fullName evidence="10 14">Adenosine 5'-phosphosulfate reductase</fullName>
        <shortName evidence="14">APS reductase</shortName>
        <ecNumber evidence="9 14">1.8.4.10</ecNumber>
    </recommendedName>
    <alternativeName>
        <fullName evidence="12 14">5'-adenylylsulfate reductase</fullName>
    </alternativeName>
    <alternativeName>
        <fullName evidence="11 14">Thioredoxin-dependent 5'-adenylylsulfate reductase</fullName>
    </alternativeName>
</protein>
<evidence type="ECO:0000256" key="4">
    <source>
        <dbReference type="ARBA" id="ARBA00023002"/>
    </source>
</evidence>
<dbReference type="PANTHER" id="PTHR46482:SF9">
    <property type="entry name" value="5'-ADENYLYLSULFATE REDUCTASE 1, CHLOROPLASTIC"/>
    <property type="match status" value="1"/>
</dbReference>
<evidence type="ECO:0000313" key="16">
    <source>
        <dbReference type="EMBL" id="KAB2933006.1"/>
    </source>
</evidence>
<proteinExistence type="inferred from homology"/>
<dbReference type="GO" id="GO:0070814">
    <property type="term" value="P:hydrogen sulfide biosynthetic process"/>
    <property type="evidence" value="ECO:0007669"/>
    <property type="project" value="UniProtKB-UniRule"/>
</dbReference>
<comment type="catalytic activity">
    <reaction evidence="13 14">
        <text>[thioredoxin]-disulfide + sulfite + AMP + 2 H(+) = adenosine 5'-phosphosulfate + [thioredoxin]-dithiol</text>
        <dbReference type="Rhea" id="RHEA:21976"/>
        <dbReference type="Rhea" id="RHEA-COMP:10698"/>
        <dbReference type="Rhea" id="RHEA-COMP:10700"/>
        <dbReference type="ChEBI" id="CHEBI:15378"/>
        <dbReference type="ChEBI" id="CHEBI:17359"/>
        <dbReference type="ChEBI" id="CHEBI:29950"/>
        <dbReference type="ChEBI" id="CHEBI:50058"/>
        <dbReference type="ChEBI" id="CHEBI:58243"/>
        <dbReference type="ChEBI" id="CHEBI:456215"/>
        <dbReference type="EC" id="1.8.4.10"/>
    </reaction>
</comment>
<evidence type="ECO:0000256" key="1">
    <source>
        <dbReference type="ARBA" id="ARBA00009732"/>
    </source>
</evidence>
<dbReference type="SUPFAM" id="SSF52402">
    <property type="entry name" value="Adenine nucleotide alpha hydrolases-like"/>
    <property type="match status" value="1"/>
</dbReference>
<keyword evidence="2 14" id="KW-0963">Cytoplasm</keyword>
<comment type="cofactor">
    <cofactor evidence="14">
        <name>[4Fe-4S] cluster</name>
        <dbReference type="ChEBI" id="CHEBI:49883"/>
    </cofactor>
    <text evidence="14">Binds 1 [4Fe-4S] cluster per subunit.</text>
</comment>
<dbReference type="InterPro" id="IPR002500">
    <property type="entry name" value="PAPS_reduct_dom"/>
</dbReference>
<dbReference type="EMBL" id="WBUI01000007">
    <property type="protein sequence ID" value="KAB2933006.1"/>
    <property type="molecule type" value="Genomic_DNA"/>
</dbReference>
<evidence type="ECO:0000256" key="8">
    <source>
        <dbReference type="ARBA" id="ARBA00024327"/>
    </source>
</evidence>
<dbReference type="InterPro" id="IPR004511">
    <property type="entry name" value="PAPS/APS_Rdtase"/>
</dbReference>
<keyword evidence="4 14" id="KW-0560">Oxidoreductase</keyword>
<evidence type="ECO:0000256" key="2">
    <source>
        <dbReference type="ARBA" id="ARBA00022490"/>
    </source>
</evidence>
<feature type="binding site" evidence="14">
    <location>
        <position position="124"/>
    </location>
    <ligand>
        <name>[4Fe-4S] cluster</name>
        <dbReference type="ChEBI" id="CHEBI:49883"/>
    </ligand>
</feature>
<dbReference type="GO" id="GO:0005737">
    <property type="term" value="C:cytoplasm"/>
    <property type="evidence" value="ECO:0007669"/>
    <property type="project" value="UniProtKB-SubCell"/>
</dbReference>
<dbReference type="NCBIfam" id="NF002537">
    <property type="entry name" value="PRK02090.1"/>
    <property type="match status" value="1"/>
</dbReference>
<dbReference type="GO" id="GO:0046872">
    <property type="term" value="F:metal ion binding"/>
    <property type="evidence" value="ECO:0007669"/>
    <property type="project" value="UniProtKB-KW"/>
</dbReference>
<feature type="domain" description="Phosphoadenosine phosphosulphate reductase" evidence="15">
    <location>
        <begin position="39"/>
        <end position="214"/>
    </location>
</feature>
<evidence type="ECO:0000256" key="12">
    <source>
        <dbReference type="ARBA" id="ARBA00032041"/>
    </source>
</evidence>
<sequence length="240" mass="27510">MESVMDLNNVILLNREATEQASDARAVLARAYDLLGDELVLASSFSVEDMALIHIACSIVERPRVFTLDTGRLHEETYHIMEEARKRYPIRLEVHTPDRAELESLLREKGLYSFYESIENRKECCRIRKVVPLQRALSSCRGWATGLRSAQSNTRLRLAPFELDTAHGDRLKINPLHAWSDDDLWSFIRENGIPYNSLHDAGFPSIGCAPCTRAIQPGEDIRAGRWWWELPEHKECGLHQ</sequence>
<feature type="binding site" evidence="14">
    <location>
        <position position="211"/>
    </location>
    <ligand>
        <name>[4Fe-4S] cluster</name>
        <dbReference type="ChEBI" id="CHEBI:49883"/>
    </ligand>
</feature>
<keyword evidence="3 14" id="KW-0479">Metal-binding</keyword>
<dbReference type="HAMAP" id="MF_00063">
    <property type="entry name" value="CysH"/>
    <property type="match status" value="1"/>
</dbReference>
<comment type="pathway">
    <text evidence="8 14">Sulfur metabolism; hydrogen sulfide biosynthesis; sulfite from sulfate.</text>
</comment>
<feature type="active site" description="Nucleophile; cysteine thiosulfonate intermediate" evidence="14">
    <location>
        <position position="236"/>
    </location>
</feature>
<dbReference type="CDD" id="cd23945">
    <property type="entry name" value="PAPS_reductase"/>
    <property type="match status" value="1"/>
</dbReference>
<evidence type="ECO:0000256" key="5">
    <source>
        <dbReference type="ARBA" id="ARBA00023004"/>
    </source>
</evidence>
<dbReference type="NCBIfam" id="TIGR00434">
    <property type="entry name" value="cysH"/>
    <property type="match status" value="1"/>
</dbReference>
<comment type="caution">
    <text evidence="16">The sequence shown here is derived from an EMBL/GenBank/DDBJ whole genome shotgun (WGS) entry which is preliminary data.</text>
</comment>
<comment type="subcellular location">
    <subcellularLocation>
        <location evidence="14">Cytoplasm</location>
    </subcellularLocation>
</comment>
<evidence type="ECO:0000313" key="17">
    <source>
        <dbReference type="Proteomes" id="UP000460298"/>
    </source>
</evidence>
<comment type="function">
    <text evidence="7 14">Catalyzes the formation of sulfite from adenosine 5'-phosphosulfate (APS) using thioredoxin as an electron donor.</text>
</comment>
<dbReference type="GO" id="GO:0019379">
    <property type="term" value="P:sulfate assimilation, phosphoadenylyl sulfate reduction by phosphoadenylyl-sulfate reductase (thioredoxin)"/>
    <property type="evidence" value="ECO:0007669"/>
    <property type="project" value="UniProtKB-UniRule"/>
</dbReference>
<keyword evidence="5 14" id="KW-0408">Iron</keyword>
<gene>
    <name evidence="14" type="primary">cysH</name>
    <name evidence="16" type="ORF">F9K24_09065</name>
</gene>
<dbReference type="GO" id="GO:0051539">
    <property type="term" value="F:4 iron, 4 sulfur cluster binding"/>
    <property type="evidence" value="ECO:0007669"/>
    <property type="project" value="UniProtKB-UniRule"/>
</dbReference>
<evidence type="ECO:0000256" key="14">
    <source>
        <dbReference type="HAMAP-Rule" id="MF_00063"/>
    </source>
</evidence>
<dbReference type="GO" id="GO:0043866">
    <property type="term" value="F:adenylyl-sulfate reductase (thioredoxin) activity"/>
    <property type="evidence" value="ECO:0007669"/>
    <property type="project" value="UniProtKB-EC"/>
</dbReference>
<evidence type="ECO:0000259" key="15">
    <source>
        <dbReference type="Pfam" id="PF01507"/>
    </source>
</evidence>
<feature type="binding site" evidence="14">
    <location>
        <position position="208"/>
    </location>
    <ligand>
        <name>[4Fe-4S] cluster</name>
        <dbReference type="ChEBI" id="CHEBI:49883"/>
    </ligand>
</feature>